<evidence type="ECO:0000256" key="2">
    <source>
        <dbReference type="ARBA" id="ARBA00022676"/>
    </source>
</evidence>
<evidence type="ECO:0000259" key="10">
    <source>
        <dbReference type="Pfam" id="PF00535"/>
    </source>
</evidence>
<feature type="domain" description="Glycosyltransferase 2-like" evidence="10">
    <location>
        <begin position="102"/>
        <end position="235"/>
    </location>
</feature>
<comment type="caution">
    <text evidence="11">The sequence shown here is derived from an EMBL/GenBank/DDBJ whole genome shotgun (WGS) entry which is preliminary data.</text>
</comment>
<evidence type="ECO:0000313" key="11">
    <source>
        <dbReference type="EMBL" id="KAJ6742458.1"/>
    </source>
</evidence>
<keyword evidence="7 9" id="KW-0472">Membrane</keyword>
<evidence type="ECO:0000256" key="3">
    <source>
        <dbReference type="ARBA" id="ARBA00022679"/>
    </source>
</evidence>
<sequence>MERLTSTQMIPDAFQGARDDVTVQLAIIWDQIKAPLIVPLLRIAVAICLIMSLMLFIERVYMGVVIMLVKLFGRKPDRRYRWEAMKDDVEVGNSTYPMVLVQIPMYNEREVYQLSIGAACGLSWPSDRVIIQVLDDSTDPTIKDMVELECKRWASKGINIKYEIRDNRNGYKSGALKEGMKRSYVKSCDYVAIFDADFQPEPDFLRRTIPFLVHNPELALVQTRWKFGNLDRFNHYFNFSHLNLAVITVNLGP</sequence>
<dbReference type="Proteomes" id="UP001151529">
    <property type="component" value="Chromosome 6"/>
</dbReference>
<dbReference type="PANTHER" id="PTHR32044:SF77">
    <property type="entry name" value="GLUCOMANNAN 4-BETA-MANNOSYLTRANSFERASE 9"/>
    <property type="match status" value="1"/>
</dbReference>
<comment type="subcellular location">
    <subcellularLocation>
        <location evidence="1">Golgi apparatus membrane</location>
        <topology evidence="1">Multi-pass membrane protein</topology>
    </subcellularLocation>
</comment>
<name>A0A9Q0V678_SALVM</name>
<dbReference type="Pfam" id="PF00535">
    <property type="entry name" value="Glycos_transf_2"/>
    <property type="match status" value="1"/>
</dbReference>
<evidence type="ECO:0000256" key="6">
    <source>
        <dbReference type="ARBA" id="ARBA00023034"/>
    </source>
</evidence>
<evidence type="ECO:0000256" key="8">
    <source>
        <dbReference type="ARBA" id="ARBA00023316"/>
    </source>
</evidence>
<evidence type="ECO:0000256" key="9">
    <source>
        <dbReference type="SAM" id="Phobius"/>
    </source>
</evidence>
<dbReference type="EMBL" id="JAPFFL010000002">
    <property type="protein sequence ID" value="KAJ6742458.1"/>
    <property type="molecule type" value="Genomic_DNA"/>
</dbReference>
<keyword evidence="6" id="KW-0333">Golgi apparatus</keyword>
<keyword evidence="3" id="KW-0808">Transferase</keyword>
<evidence type="ECO:0000256" key="1">
    <source>
        <dbReference type="ARBA" id="ARBA00004653"/>
    </source>
</evidence>
<reference evidence="11" key="1">
    <citation type="submission" date="2022-11" db="EMBL/GenBank/DDBJ databases">
        <authorList>
            <person name="Hyden B.L."/>
            <person name="Feng K."/>
            <person name="Yates T."/>
            <person name="Jawdy S."/>
            <person name="Smart L.B."/>
            <person name="Muchero W."/>
        </authorList>
    </citation>
    <scope>NUCLEOTIDE SEQUENCE</scope>
    <source>
        <tissue evidence="11">Shoot tip</tissue>
    </source>
</reference>
<keyword evidence="2" id="KW-0328">Glycosyltransferase</keyword>
<evidence type="ECO:0000256" key="4">
    <source>
        <dbReference type="ARBA" id="ARBA00022692"/>
    </source>
</evidence>
<organism evidence="11 12">
    <name type="scientific">Salix viminalis</name>
    <name type="common">Common osier</name>
    <name type="synonym">Basket willow</name>
    <dbReference type="NCBI Taxonomy" id="40686"/>
    <lineage>
        <taxon>Eukaryota</taxon>
        <taxon>Viridiplantae</taxon>
        <taxon>Streptophyta</taxon>
        <taxon>Embryophyta</taxon>
        <taxon>Tracheophyta</taxon>
        <taxon>Spermatophyta</taxon>
        <taxon>Magnoliopsida</taxon>
        <taxon>eudicotyledons</taxon>
        <taxon>Gunneridae</taxon>
        <taxon>Pentapetalae</taxon>
        <taxon>rosids</taxon>
        <taxon>fabids</taxon>
        <taxon>Malpighiales</taxon>
        <taxon>Salicaceae</taxon>
        <taxon>Saliceae</taxon>
        <taxon>Salix</taxon>
    </lineage>
</organism>
<dbReference type="SUPFAM" id="SSF53448">
    <property type="entry name" value="Nucleotide-diphospho-sugar transferases"/>
    <property type="match status" value="1"/>
</dbReference>
<keyword evidence="12" id="KW-1185">Reference proteome</keyword>
<feature type="transmembrane region" description="Helical" evidence="9">
    <location>
        <begin position="43"/>
        <end position="69"/>
    </location>
</feature>
<dbReference type="PANTHER" id="PTHR32044">
    <property type="entry name" value="GLUCOMANNAN 4-BETA-MANNOSYLTRANSFERASE 9"/>
    <property type="match status" value="1"/>
</dbReference>
<keyword evidence="5 9" id="KW-1133">Transmembrane helix</keyword>
<protein>
    <recommendedName>
        <fullName evidence="10">Glycosyltransferase 2-like domain-containing protein</fullName>
    </recommendedName>
</protein>
<evidence type="ECO:0000313" key="12">
    <source>
        <dbReference type="Proteomes" id="UP001151529"/>
    </source>
</evidence>
<reference evidence="11" key="2">
    <citation type="journal article" date="2023" name="Int. J. Mol. Sci.">
        <title>De Novo Assembly and Annotation of 11 Diverse Shrub Willow (Salix) Genomes Reveals Novel Gene Organization in Sex-Linked Regions.</title>
        <authorList>
            <person name="Hyden B."/>
            <person name="Feng K."/>
            <person name="Yates T.B."/>
            <person name="Jawdy S."/>
            <person name="Cereghino C."/>
            <person name="Smart L.B."/>
            <person name="Muchero W."/>
        </authorList>
    </citation>
    <scope>NUCLEOTIDE SEQUENCE [LARGE SCALE GENOMIC DNA]</scope>
    <source>
        <tissue evidence="11">Shoot tip</tissue>
    </source>
</reference>
<proteinExistence type="predicted"/>
<evidence type="ECO:0000256" key="7">
    <source>
        <dbReference type="ARBA" id="ARBA00023136"/>
    </source>
</evidence>
<dbReference type="InterPro" id="IPR029044">
    <property type="entry name" value="Nucleotide-diphossugar_trans"/>
</dbReference>
<dbReference type="InterPro" id="IPR001173">
    <property type="entry name" value="Glyco_trans_2-like"/>
</dbReference>
<gene>
    <name evidence="11" type="ORF">OIU85_016528</name>
</gene>
<dbReference type="Gene3D" id="3.90.550.10">
    <property type="entry name" value="Spore Coat Polysaccharide Biosynthesis Protein SpsA, Chain A"/>
    <property type="match status" value="1"/>
</dbReference>
<dbReference type="AlphaFoldDB" id="A0A9Q0V678"/>
<dbReference type="OrthoDB" id="72851at2759"/>
<evidence type="ECO:0000256" key="5">
    <source>
        <dbReference type="ARBA" id="ARBA00022989"/>
    </source>
</evidence>
<keyword evidence="8" id="KW-0961">Cell wall biogenesis/degradation</keyword>
<dbReference type="GO" id="GO:0071555">
    <property type="term" value="P:cell wall organization"/>
    <property type="evidence" value="ECO:0007669"/>
    <property type="project" value="UniProtKB-KW"/>
</dbReference>
<keyword evidence="4 9" id="KW-0812">Transmembrane</keyword>
<dbReference type="GO" id="GO:0051753">
    <property type="term" value="F:mannan synthase activity"/>
    <property type="evidence" value="ECO:0007669"/>
    <property type="project" value="TreeGrafter"/>
</dbReference>
<dbReference type="GO" id="GO:0000139">
    <property type="term" value="C:Golgi membrane"/>
    <property type="evidence" value="ECO:0007669"/>
    <property type="project" value="UniProtKB-SubCell"/>
</dbReference>
<accession>A0A9Q0V678</accession>